<evidence type="ECO:0000313" key="2">
    <source>
        <dbReference type="EMBL" id="MBX38016.1"/>
    </source>
</evidence>
<proteinExistence type="predicted"/>
<name>A0A2P2N6J3_RHIMU</name>
<dbReference type="AlphaFoldDB" id="A0A2P2N6J3"/>
<keyword evidence="1" id="KW-0472">Membrane</keyword>
<feature type="transmembrane region" description="Helical" evidence="1">
    <location>
        <begin position="12"/>
        <end position="34"/>
    </location>
</feature>
<keyword evidence="1" id="KW-0812">Transmembrane</keyword>
<dbReference type="EMBL" id="GGEC01057532">
    <property type="protein sequence ID" value="MBX38016.1"/>
    <property type="molecule type" value="Transcribed_RNA"/>
</dbReference>
<evidence type="ECO:0000256" key="1">
    <source>
        <dbReference type="SAM" id="Phobius"/>
    </source>
</evidence>
<keyword evidence="1" id="KW-1133">Transmembrane helix</keyword>
<organism evidence="2">
    <name type="scientific">Rhizophora mucronata</name>
    <name type="common">Asiatic mangrove</name>
    <dbReference type="NCBI Taxonomy" id="61149"/>
    <lineage>
        <taxon>Eukaryota</taxon>
        <taxon>Viridiplantae</taxon>
        <taxon>Streptophyta</taxon>
        <taxon>Embryophyta</taxon>
        <taxon>Tracheophyta</taxon>
        <taxon>Spermatophyta</taxon>
        <taxon>Magnoliopsida</taxon>
        <taxon>eudicotyledons</taxon>
        <taxon>Gunneridae</taxon>
        <taxon>Pentapetalae</taxon>
        <taxon>rosids</taxon>
        <taxon>fabids</taxon>
        <taxon>Malpighiales</taxon>
        <taxon>Rhizophoraceae</taxon>
        <taxon>Rhizophora</taxon>
    </lineage>
</organism>
<accession>A0A2P2N6J3</accession>
<sequence>MTLLHSFRCLGMLGYLKFSVVSFLVSLLAFPLILTQSFWSKLSILCLFDN</sequence>
<protein>
    <submittedName>
        <fullName evidence="2">Uncharacterized protein</fullName>
    </submittedName>
</protein>
<reference evidence="2" key="1">
    <citation type="submission" date="2018-02" db="EMBL/GenBank/DDBJ databases">
        <title>Rhizophora mucronata_Transcriptome.</title>
        <authorList>
            <person name="Meera S.P."/>
            <person name="Sreeshan A."/>
            <person name="Augustine A."/>
        </authorList>
    </citation>
    <scope>NUCLEOTIDE SEQUENCE</scope>
    <source>
        <tissue evidence="2">Leaf</tissue>
    </source>
</reference>